<dbReference type="Proteomes" id="UP000518752">
    <property type="component" value="Unassembled WGS sequence"/>
</dbReference>
<comment type="caution">
    <text evidence="4">The sequence shown here is derived from an EMBL/GenBank/DDBJ whole genome shotgun (WGS) entry which is preliminary data.</text>
</comment>
<evidence type="ECO:0000256" key="3">
    <source>
        <dbReference type="ARBA" id="ARBA00022777"/>
    </source>
</evidence>
<reference evidence="4 5" key="1">
    <citation type="journal article" date="2020" name="ISME J.">
        <title>Uncovering the hidden diversity of litter-decomposition mechanisms in mushroom-forming fungi.</title>
        <authorList>
            <person name="Floudas D."/>
            <person name="Bentzer J."/>
            <person name="Ahren D."/>
            <person name="Johansson T."/>
            <person name="Persson P."/>
            <person name="Tunlid A."/>
        </authorList>
    </citation>
    <scope>NUCLEOTIDE SEQUENCE [LARGE SCALE GENOMIC DNA]</scope>
    <source>
        <strain evidence="4 5">CBS 406.79</strain>
    </source>
</reference>
<evidence type="ECO:0000313" key="4">
    <source>
        <dbReference type="EMBL" id="KAF5389897.1"/>
    </source>
</evidence>
<sequence>MAEEIVAQGGLVPDELMLQVVTSKVDLIPNKHWILDDFPRVLVQGVLLNAHLGKQHTPLSLVVNLDVPDEVILNRISDRWVHLPSVRVYNN</sequence>
<gene>
    <name evidence="4" type="ORF">D9757_003710</name>
</gene>
<dbReference type="GO" id="GO:0019205">
    <property type="term" value="F:nucleobase-containing compound kinase activity"/>
    <property type="evidence" value="ECO:0007669"/>
    <property type="project" value="InterPro"/>
</dbReference>
<dbReference type="PANTHER" id="PTHR23359">
    <property type="entry name" value="NUCLEOTIDE KINASE"/>
    <property type="match status" value="1"/>
</dbReference>
<dbReference type="Gene3D" id="3.40.50.300">
    <property type="entry name" value="P-loop containing nucleotide triphosphate hydrolases"/>
    <property type="match status" value="1"/>
</dbReference>
<dbReference type="Pfam" id="PF00406">
    <property type="entry name" value="ADK"/>
    <property type="match status" value="1"/>
</dbReference>
<dbReference type="EMBL" id="JAACJN010000019">
    <property type="protein sequence ID" value="KAF5389897.1"/>
    <property type="molecule type" value="Genomic_DNA"/>
</dbReference>
<name>A0A8H5HUU1_9AGAR</name>
<evidence type="ECO:0000256" key="1">
    <source>
        <dbReference type="ARBA" id="ARBA00022679"/>
    </source>
</evidence>
<keyword evidence="5" id="KW-1185">Reference proteome</keyword>
<evidence type="ECO:0000256" key="2">
    <source>
        <dbReference type="ARBA" id="ARBA00022741"/>
    </source>
</evidence>
<keyword evidence="2" id="KW-0547">Nucleotide-binding</keyword>
<dbReference type="AlphaFoldDB" id="A0A8H5HUU1"/>
<keyword evidence="1" id="KW-0808">Transferase</keyword>
<accession>A0A8H5HUU1</accession>
<dbReference type="SUPFAM" id="SSF52540">
    <property type="entry name" value="P-loop containing nucleoside triphosphate hydrolases"/>
    <property type="match status" value="1"/>
</dbReference>
<dbReference type="InterPro" id="IPR000850">
    <property type="entry name" value="Adenylat/UMP-CMP_kin"/>
</dbReference>
<dbReference type="GO" id="GO:0006139">
    <property type="term" value="P:nucleobase-containing compound metabolic process"/>
    <property type="evidence" value="ECO:0007669"/>
    <property type="project" value="InterPro"/>
</dbReference>
<proteinExistence type="predicted"/>
<evidence type="ECO:0008006" key="6">
    <source>
        <dbReference type="Google" id="ProtNLM"/>
    </source>
</evidence>
<evidence type="ECO:0000313" key="5">
    <source>
        <dbReference type="Proteomes" id="UP000518752"/>
    </source>
</evidence>
<protein>
    <recommendedName>
        <fullName evidence="6">Adenylate kinase</fullName>
    </recommendedName>
</protein>
<keyword evidence="3" id="KW-0418">Kinase</keyword>
<dbReference type="InterPro" id="IPR027417">
    <property type="entry name" value="P-loop_NTPase"/>
</dbReference>
<organism evidence="4 5">
    <name type="scientific">Collybiopsis confluens</name>
    <dbReference type="NCBI Taxonomy" id="2823264"/>
    <lineage>
        <taxon>Eukaryota</taxon>
        <taxon>Fungi</taxon>
        <taxon>Dikarya</taxon>
        <taxon>Basidiomycota</taxon>
        <taxon>Agaricomycotina</taxon>
        <taxon>Agaricomycetes</taxon>
        <taxon>Agaricomycetidae</taxon>
        <taxon>Agaricales</taxon>
        <taxon>Marasmiineae</taxon>
        <taxon>Omphalotaceae</taxon>
        <taxon>Collybiopsis</taxon>
    </lineage>
</organism>
<dbReference type="GO" id="GO:0005524">
    <property type="term" value="F:ATP binding"/>
    <property type="evidence" value="ECO:0007669"/>
    <property type="project" value="InterPro"/>
</dbReference>
<dbReference type="CDD" id="cd01428">
    <property type="entry name" value="ADK"/>
    <property type="match status" value="1"/>
</dbReference>